<keyword evidence="1" id="KW-0732">Signal</keyword>
<protein>
    <submittedName>
        <fullName evidence="2">Uncharacterized protein</fullName>
    </submittedName>
</protein>
<dbReference type="RefSeq" id="WP_216789919.1">
    <property type="nucleotide sequence ID" value="NZ_JAHNZO010000002.1"/>
</dbReference>
<keyword evidence="3" id="KW-1185">Reference proteome</keyword>
<evidence type="ECO:0000256" key="1">
    <source>
        <dbReference type="SAM" id="SignalP"/>
    </source>
</evidence>
<evidence type="ECO:0000313" key="2">
    <source>
        <dbReference type="EMBL" id="MFB0840868.1"/>
    </source>
</evidence>
<sequence length="129" mass="14130">MKLPKRTLLMTVLSIILALSFSTAAFAQPSLIFPKGTSSNPAYISNAPDFFAWNQSPSDNEAEMFLSASNGFHYTVSTSYPAGKTYGNFYLSQGMKDALPRNTPIRVSIKTYSNSVFTGSDTGYFVIQN</sequence>
<name>A0ABV4UVG9_9BACL</name>
<accession>A0ABV4UVG9</accession>
<feature type="chain" id="PRO_5047498560" evidence="1">
    <location>
        <begin position="28"/>
        <end position="129"/>
    </location>
</feature>
<dbReference type="EMBL" id="JBHDLN010000001">
    <property type="protein sequence ID" value="MFB0840868.1"/>
    <property type="molecule type" value="Genomic_DNA"/>
</dbReference>
<organism evidence="2 3">
    <name type="scientific">Paenibacillus oleatilyticus</name>
    <dbReference type="NCBI Taxonomy" id="2594886"/>
    <lineage>
        <taxon>Bacteria</taxon>
        <taxon>Bacillati</taxon>
        <taxon>Bacillota</taxon>
        <taxon>Bacilli</taxon>
        <taxon>Bacillales</taxon>
        <taxon>Paenibacillaceae</taxon>
        <taxon>Paenibacillus</taxon>
    </lineage>
</organism>
<gene>
    <name evidence="2" type="ORF">ACEU3E_01660</name>
</gene>
<proteinExistence type="predicted"/>
<evidence type="ECO:0000313" key="3">
    <source>
        <dbReference type="Proteomes" id="UP001575622"/>
    </source>
</evidence>
<dbReference type="Proteomes" id="UP001575622">
    <property type="component" value="Unassembled WGS sequence"/>
</dbReference>
<comment type="caution">
    <text evidence="2">The sequence shown here is derived from an EMBL/GenBank/DDBJ whole genome shotgun (WGS) entry which is preliminary data.</text>
</comment>
<reference evidence="2 3" key="1">
    <citation type="submission" date="2024-09" db="EMBL/GenBank/DDBJ databases">
        <authorList>
            <person name="Makale K.P.P."/>
            <person name="Makhzoum A."/>
            <person name="Rantong G."/>
            <person name="Rahube T.O."/>
        </authorList>
    </citation>
    <scope>NUCLEOTIDE SEQUENCE [LARGE SCALE GENOMIC DNA]</scope>
    <source>
        <strain evidence="2 3">KM_D13</strain>
    </source>
</reference>
<feature type="signal peptide" evidence="1">
    <location>
        <begin position="1"/>
        <end position="27"/>
    </location>
</feature>